<accession>A0A0L0SZF1</accession>
<dbReference type="SUPFAM" id="SSF54211">
    <property type="entry name" value="Ribosomal protein S5 domain 2-like"/>
    <property type="match status" value="2"/>
</dbReference>
<dbReference type="Gene3D" id="3.30.230.40">
    <property type="entry name" value="Imidazole glycerol phosphate dehydratase, domain 1"/>
    <property type="match status" value="2"/>
</dbReference>
<evidence type="ECO:0000256" key="2">
    <source>
        <dbReference type="ARBA" id="ARBA00005047"/>
    </source>
</evidence>
<dbReference type="NCBIfam" id="NF002114">
    <property type="entry name" value="PRK00951.2-4"/>
    <property type="match status" value="1"/>
</dbReference>
<dbReference type="OMA" id="GIPFFDH"/>
<reference evidence="11 12" key="1">
    <citation type="submission" date="2009-11" db="EMBL/GenBank/DDBJ databases">
        <title>Annotation of Allomyces macrogynus ATCC 38327.</title>
        <authorList>
            <consortium name="The Broad Institute Genome Sequencing Platform"/>
            <person name="Russ C."/>
            <person name="Cuomo C."/>
            <person name="Burger G."/>
            <person name="Gray M.W."/>
            <person name="Holland P.W.H."/>
            <person name="King N."/>
            <person name="Lang F.B.F."/>
            <person name="Roger A.J."/>
            <person name="Ruiz-Trillo I."/>
            <person name="Young S.K."/>
            <person name="Zeng Q."/>
            <person name="Gargeya S."/>
            <person name="Fitzgerald M."/>
            <person name="Haas B."/>
            <person name="Abouelleil A."/>
            <person name="Alvarado L."/>
            <person name="Arachchi H.M."/>
            <person name="Berlin A."/>
            <person name="Chapman S.B."/>
            <person name="Gearin G."/>
            <person name="Goldberg J."/>
            <person name="Griggs A."/>
            <person name="Gujja S."/>
            <person name="Hansen M."/>
            <person name="Heiman D."/>
            <person name="Howarth C."/>
            <person name="Larimer J."/>
            <person name="Lui A."/>
            <person name="MacDonald P.J.P."/>
            <person name="McCowen C."/>
            <person name="Montmayeur A."/>
            <person name="Murphy C."/>
            <person name="Neiman D."/>
            <person name="Pearson M."/>
            <person name="Priest M."/>
            <person name="Roberts A."/>
            <person name="Saif S."/>
            <person name="Shea T."/>
            <person name="Sisk P."/>
            <person name="Stolte C."/>
            <person name="Sykes S."/>
            <person name="Wortman J."/>
            <person name="Nusbaum C."/>
            <person name="Birren B."/>
        </authorList>
    </citation>
    <scope>NUCLEOTIDE SEQUENCE [LARGE SCALE GENOMIC DNA]</scope>
    <source>
        <strain evidence="11 12">ATCC 38327</strain>
    </source>
</reference>
<protein>
    <recommendedName>
        <fullName evidence="5 9">Imidazoleglycerol-phosphate dehydratase</fullName>
        <ecNumber evidence="4 9">4.2.1.19</ecNumber>
    </recommendedName>
</protein>
<keyword evidence="6" id="KW-0028">Amino-acid biosynthesis</keyword>
<feature type="region of interest" description="Disordered" evidence="10">
    <location>
        <begin position="1"/>
        <end position="21"/>
    </location>
</feature>
<evidence type="ECO:0000256" key="9">
    <source>
        <dbReference type="RuleBase" id="RU000598"/>
    </source>
</evidence>
<comment type="catalytic activity">
    <reaction evidence="1 9">
        <text>D-erythro-1-(imidazol-4-yl)glycerol 3-phosphate = 3-(imidazol-4-yl)-2-oxopropyl phosphate + H2O</text>
        <dbReference type="Rhea" id="RHEA:11040"/>
        <dbReference type="ChEBI" id="CHEBI:15377"/>
        <dbReference type="ChEBI" id="CHEBI:57766"/>
        <dbReference type="ChEBI" id="CHEBI:58278"/>
        <dbReference type="EC" id="4.2.1.19"/>
    </reaction>
</comment>
<comment type="pathway">
    <text evidence="2 9">Amino-acid biosynthesis; L-histidine biosynthesis; L-histidine from 5-phospho-alpha-D-ribose 1-diphosphate: step 6/9.</text>
</comment>
<dbReference type="FunFam" id="3.30.230.40:FF:000001">
    <property type="entry name" value="Imidazoleglycerol-phosphate dehydratase HisB"/>
    <property type="match status" value="1"/>
</dbReference>
<dbReference type="InterPro" id="IPR038494">
    <property type="entry name" value="IGPD_sf"/>
</dbReference>
<dbReference type="InterPro" id="IPR000807">
    <property type="entry name" value="ImidazoleglycerolP_deHydtase"/>
</dbReference>
<dbReference type="VEuPathDB" id="FungiDB:AMAG_12437"/>
<proteinExistence type="inferred from homology"/>
<evidence type="ECO:0000256" key="8">
    <source>
        <dbReference type="ARBA" id="ARBA00023239"/>
    </source>
</evidence>
<dbReference type="FunFam" id="3.30.230.40:FF:000004">
    <property type="entry name" value="Imidazoleglycerol-phosphate dehydratase"/>
    <property type="match status" value="1"/>
</dbReference>
<keyword evidence="8 9" id="KW-0456">Lyase</keyword>
<evidence type="ECO:0000256" key="10">
    <source>
        <dbReference type="SAM" id="MobiDB-lite"/>
    </source>
</evidence>
<evidence type="ECO:0000256" key="7">
    <source>
        <dbReference type="ARBA" id="ARBA00023102"/>
    </source>
</evidence>
<evidence type="ECO:0000313" key="11">
    <source>
        <dbReference type="EMBL" id="KNE67704.1"/>
    </source>
</evidence>
<reference evidence="12" key="2">
    <citation type="submission" date="2009-11" db="EMBL/GenBank/DDBJ databases">
        <title>The Genome Sequence of Allomyces macrogynus strain ATCC 38327.</title>
        <authorList>
            <consortium name="The Broad Institute Genome Sequencing Platform"/>
            <person name="Russ C."/>
            <person name="Cuomo C."/>
            <person name="Shea T."/>
            <person name="Young S.K."/>
            <person name="Zeng Q."/>
            <person name="Koehrsen M."/>
            <person name="Haas B."/>
            <person name="Borodovsky M."/>
            <person name="Guigo R."/>
            <person name="Alvarado L."/>
            <person name="Berlin A."/>
            <person name="Borenstein D."/>
            <person name="Chen Z."/>
            <person name="Engels R."/>
            <person name="Freedman E."/>
            <person name="Gellesch M."/>
            <person name="Goldberg J."/>
            <person name="Griggs A."/>
            <person name="Gujja S."/>
            <person name="Heiman D."/>
            <person name="Hepburn T."/>
            <person name="Howarth C."/>
            <person name="Jen D."/>
            <person name="Larson L."/>
            <person name="Lewis B."/>
            <person name="Mehta T."/>
            <person name="Park D."/>
            <person name="Pearson M."/>
            <person name="Roberts A."/>
            <person name="Saif S."/>
            <person name="Shenoy N."/>
            <person name="Sisk P."/>
            <person name="Stolte C."/>
            <person name="Sykes S."/>
            <person name="Walk T."/>
            <person name="White J."/>
            <person name="Yandava C."/>
            <person name="Burger G."/>
            <person name="Gray M.W."/>
            <person name="Holland P.W.H."/>
            <person name="King N."/>
            <person name="Lang F.B.F."/>
            <person name="Roger A.J."/>
            <person name="Ruiz-Trillo I."/>
            <person name="Lander E."/>
            <person name="Nusbaum C."/>
        </authorList>
    </citation>
    <scope>NUCLEOTIDE SEQUENCE [LARGE SCALE GENOMIC DNA]</scope>
    <source>
        <strain evidence="12">ATCC 38327</strain>
    </source>
</reference>
<dbReference type="InterPro" id="IPR020568">
    <property type="entry name" value="Ribosomal_Su5_D2-typ_SF"/>
</dbReference>
<dbReference type="HAMAP" id="MF_00076">
    <property type="entry name" value="HisB"/>
    <property type="match status" value="1"/>
</dbReference>
<dbReference type="NCBIfam" id="NF002111">
    <property type="entry name" value="PRK00951.2-1"/>
    <property type="match status" value="1"/>
</dbReference>
<dbReference type="InterPro" id="IPR020565">
    <property type="entry name" value="ImidazoleglycerP_deHydtase_CS"/>
</dbReference>
<dbReference type="UniPathway" id="UPA00031">
    <property type="reaction ID" value="UER00011"/>
</dbReference>
<organism evidence="11 12">
    <name type="scientific">Allomyces macrogynus (strain ATCC 38327)</name>
    <name type="common">Allomyces javanicus var. macrogynus</name>
    <dbReference type="NCBI Taxonomy" id="578462"/>
    <lineage>
        <taxon>Eukaryota</taxon>
        <taxon>Fungi</taxon>
        <taxon>Fungi incertae sedis</taxon>
        <taxon>Blastocladiomycota</taxon>
        <taxon>Blastocladiomycetes</taxon>
        <taxon>Blastocladiales</taxon>
        <taxon>Blastocladiaceae</taxon>
        <taxon>Allomyces</taxon>
    </lineage>
</organism>
<dbReference type="Proteomes" id="UP000054350">
    <property type="component" value="Unassembled WGS sequence"/>
</dbReference>
<dbReference type="EMBL" id="GG745354">
    <property type="protein sequence ID" value="KNE67704.1"/>
    <property type="molecule type" value="Genomic_DNA"/>
</dbReference>
<dbReference type="PANTHER" id="PTHR23133">
    <property type="entry name" value="IMIDAZOLEGLYCEROL-PHOSPHATE DEHYDRATASE HIS7"/>
    <property type="match status" value="1"/>
</dbReference>
<sequence length="224" mass="23471">MATTAATTASTTATAPLPAAAHTTRTARIDRITGETKIAVDLALPLTGPFPAAAHSISVNTGIGFFDHMLHALAKHSGFSLRLTCDGDLHVDDHHSVEDCGLALGSAFKQALGAPRGIRRYGHAYAPLDEALARAVVDISGRPHCDFTGEFKRDQIGALSTEMIPHFFESFASTAGITLHVDVLKGNNDHHKAEAAFKALAVALREAIAPYGSADAVPSTKGVL</sequence>
<comment type="similarity">
    <text evidence="3 9">Belongs to the imidazoleglycerol-phosphate dehydratase family.</text>
</comment>
<evidence type="ECO:0000256" key="3">
    <source>
        <dbReference type="ARBA" id="ARBA00007481"/>
    </source>
</evidence>
<evidence type="ECO:0000313" key="12">
    <source>
        <dbReference type="Proteomes" id="UP000054350"/>
    </source>
</evidence>
<dbReference type="PROSITE" id="PS00954">
    <property type="entry name" value="IGP_DEHYDRATASE_1"/>
    <property type="match status" value="1"/>
</dbReference>
<evidence type="ECO:0000256" key="1">
    <source>
        <dbReference type="ARBA" id="ARBA00001723"/>
    </source>
</evidence>
<dbReference type="GO" id="GO:0004424">
    <property type="term" value="F:imidazoleglycerol-phosphate dehydratase activity"/>
    <property type="evidence" value="ECO:0007669"/>
    <property type="project" value="UniProtKB-EC"/>
</dbReference>
<evidence type="ECO:0000256" key="4">
    <source>
        <dbReference type="ARBA" id="ARBA00012075"/>
    </source>
</evidence>
<keyword evidence="12" id="KW-1185">Reference proteome</keyword>
<dbReference type="AlphaFoldDB" id="A0A0L0SZF1"/>
<dbReference type="PROSITE" id="PS00955">
    <property type="entry name" value="IGP_DEHYDRATASE_2"/>
    <property type="match status" value="1"/>
</dbReference>
<dbReference type="CDD" id="cd07914">
    <property type="entry name" value="IGPD"/>
    <property type="match status" value="1"/>
</dbReference>
<keyword evidence="7 9" id="KW-0368">Histidine biosynthesis</keyword>
<dbReference type="PANTHER" id="PTHR23133:SF2">
    <property type="entry name" value="IMIDAZOLEGLYCEROL-PHOSPHATE DEHYDRATASE"/>
    <property type="match status" value="1"/>
</dbReference>
<dbReference type="eggNOG" id="KOG3143">
    <property type="taxonomic scope" value="Eukaryota"/>
</dbReference>
<evidence type="ECO:0000256" key="5">
    <source>
        <dbReference type="ARBA" id="ARBA00016664"/>
    </source>
</evidence>
<dbReference type="EC" id="4.2.1.19" evidence="4 9"/>
<name>A0A0L0SZF1_ALLM3</name>
<gene>
    <name evidence="11" type="ORF">AMAG_12437</name>
</gene>
<dbReference type="GO" id="GO:0000105">
    <property type="term" value="P:L-histidine biosynthetic process"/>
    <property type="evidence" value="ECO:0007669"/>
    <property type="project" value="UniProtKB-UniPathway"/>
</dbReference>
<evidence type="ECO:0000256" key="6">
    <source>
        <dbReference type="ARBA" id="ARBA00022605"/>
    </source>
</evidence>
<dbReference type="STRING" id="578462.A0A0L0SZF1"/>
<dbReference type="OrthoDB" id="447729at2759"/>
<dbReference type="Pfam" id="PF00475">
    <property type="entry name" value="IGPD"/>
    <property type="match status" value="1"/>
</dbReference>